<organism evidence="2 3">
    <name type="scientific">Candidatus Abawacabacteria bacterium RBG_16_42_10</name>
    <dbReference type="NCBI Taxonomy" id="1817814"/>
    <lineage>
        <taxon>Bacteria</taxon>
        <taxon>Candidatus Abawacaibacteriota</taxon>
    </lineage>
</organism>
<dbReference type="EMBL" id="MEWR01000004">
    <property type="protein sequence ID" value="OGC82577.1"/>
    <property type="molecule type" value="Genomic_DNA"/>
</dbReference>
<name>A0A1F4XLP1_9BACT</name>
<keyword evidence="1" id="KW-0812">Transmembrane</keyword>
<dbReference type="PANTHER" id="PTHR36833">
    <property type="entry name" value="SLR0610 PROTEIN-RELATED"/>
    <property type="match status" value="1"/>
</dbReference>
<evidence type="ECO:0000256" key="1">
    <source>
        <dbReference type="SAM" id="Phobius"/>
    </source>
</evidence>
<feature type="transmembrane region" description="Helical" evidence="1">
    <location>
        <begin position="227"/>
        <end position="250"/>
    </location>
</feature>
<dbReference type="STRING" id="1817814.A2V81_01355"/>
<feature type="transmembrane region" description="Helical" evidence="1">
    <location>
        <begin position="21"/>
        <end position="41"/>
    </location>
</feature>
<evidence type="ECO:0000313" key="2">
    <source>
        <dbReference type="EMBL" id="OGC82577.1"/>
    </source>
</evidence>
<reference evidence="2 3" key="1">
    <citation type="journal article" date="2016" name="Nat. Commun.">
        <title>Thousands of microbial genomes shed light on interconnected biogeochemical processes in an aquifer system.</title>
        <authorList>
            <person name="Anantharaman K."/>
            <person name="Brown C.T."/>
            <person name="Hug L.A."/>
            <person name="Sharon I."/>
            <person name="Castelle C.J."/>
            <person name="Probst A.J."/>
            <person name="Thomas B.C."/>
            <person name="Singh A."/>
            <person name="Wilkins M.J."/>
            <person name="Karaoz U."/>
            <person name="Brodie E.L."/>
            <person name="Williams K.H."/>
            <person name="Hubbard S.S."/>
            <person name="Banfield J.F."/>
        </authorList>
    </citation>
    <scope>NUCLEOTIDE SEQUENCE [LARGE SCALE GENOMIC DNA]</scope>
</reference>
<dbReference type="Pfam" id="PF06182">
    <property type="entry name" value="ABC2_membrane_6"/>
    <property type="match status" value="1"/>
</dbReference>
<dbReference type="AlphaFoldDB" id="A0A1F4XLP1"/>
<keyword evidence="1" id="KW-1133">Transmembrane helix</keyword>
<dbReference type="Proteomes" id="UP000177614">
    <property type="component" value="Unassembled WGS sequence"/>
</dbReference>
<sequence length="258" mass="29771">MWKATFALIRASFTRDMMYRTNFWTAVFSRLGFIIFTLFWYDIMYSSILSVKGWDYAHGLFFLATFQLIETLTVAFFSSSFDSWHQHINYGTLDTMLIKPVDTQLILSLNAISFPHLLTILAPLTLLIIVSIQNHFFLSLTSIIAFAVGICLAVIVFYSVWLILMTFLFWLIGIQHWPRIFNSLTGLLQVPPVIYEGTIKFVFYFVIPIFAAVMLPLQIAWENSLIPLGWLAVAACVLFLIARYFFYFGLRFYSSASS</sequence>
<proteinExistence type="predicted"/>
<feature type="transmembrane region" description="Helical" evidence="1">
    <location>
        <begin position="144"/>
        <end position="172"/>
    </location>
</feature>
<comment type="caution">
    <text evidence="2">The sequence shown here is derived from an EMBL/GenBank/DDBJ whole genome shotgun (WGS) entry which is preliminary data.</text>
</comment>
<keyword evidence="1" id="KW-0472">Membrane</keyword>
<evidence type="ECO:0008006" key="4">
    <source>
        <dbReference type="Google" id="ProtNLM"/>
    </source>
</evidence>
<accession>A0A1F4XLP1</accession>
<gene>
    <name evidence="2" type="ORF">A2V81_01355</name>
</gene>
<dbReference type="PANTHER" id="PTHR36833:SF2">
    <property type="entry name" value="SLR0610 PROTEIN"/>
    <property type="match status" value="1"/>
</dbReference>
<feature type="transmembrane region" description="Helical" evidence="1">
    <location>
        <begin position="105"/>
        <end position="132"/>
    </location>
</feature>
<feature type="transmembrane region" description="Helical" evidence="1">
    <location>
        <begin position="201"/>
        <end position="221"/>
    </location>
</feature>
<protein>
    <recommendedName>
        <fullName evidence="4">ABC transporter permease</fullName>
    </recommendedName>
</protein>
<feature type="transmembrane region" description="Helical" evidence="1">
    <location>
        <begin position="61"/>
        <end position="84"/>
    </location>
</feature>
<evidence type="ECO:0000313" key="3">
    <source>
        <dbReference type="Proteomes" id="UP000177614"/>
    </source>
</evidence>
<dbReference type="InterPro" id="IPR010390">
    <property type="entry name" value="ABC-2_transporter-like"/>
</dbReference>